<protein>
    <recommendedName>
        <fullName evidence="3">Secreted protein</fullName>
    </recommendedName>
</protein>
<evidence type="ECO:0000313" key="1">
    <source>
        <dbReference type="EMBL" id="MFC0673160.1"/>
    </source>
</evidence>
<dbReference type="RefSeq" id="WP_376978503.1">
    <property type="nucleotide sequence ID" value="NZ_JBHLSV010000004.1"/>
</dbReference>
<comment type="caution">
    <text evidence="1">The sequence shown here is derived from an EMBL/GenBank/DDBJ whole genome shotgun (WGS) entry which is preliminary data.</text>
</comment>
<evidence type="ECO:0008006" key="3">
    <source>
        <dbReference type="Google" id="ProtNLM"/>
    </source>
</evidence>
<reference evidence="1 2" key="1">
    <citation type="submission" date="2024-09" db="EMBL/GenBank/DDBJ databases">
        <authorList>
            <person name="Sun Q."/>
            <person name="Mori K."/>
        </authorList>
    </citation>
    <scope>NUCLEOTIDE SEQUENCE [LARGE SCALE GENOMIC DNA]</scope>
    <source>
        <strain evidence="1 2">CICC 10874</strain>
    </source>
</reference>
<dbReference type="EMBL" id="JBHLSV010000004">
    <property type="protein sequence ID" value="MFC0673160.1"/>
    <property type="molecule type" value="Genomic_DNA"/>
</dbReference>
<gene>
    <name evidence="1" type="ORF">ACFFF6_04220</name>
</gene>
<keyword evidence="2" id="KW-1185">Reference proteome</keyword>
<name>A0ABV6R854_9MICO</name>
<dbReference type="Proteomes" id="UP001589793">
    <property type="component" value="Unassembled WGS sequence"/>
</dbReference>
<organism evidence="1 2">
    <name type="scientific">Brachybacterium hainanense</name>
    <dbReference type="NCBI Taxonomy" id="1541174"/>
    <lineage>
        <taxon>Bacteria</taxon>
        <taxon>Bacillati</taxon>
        <taxon>Actinomycetota</taxon>
        <taxon>Actinomycetes</taxon>
        <taxon>Micrococcales</taxon>
        <taxon>Dermabacteraceae</taxon>
        <taxon>Brachybacterium</taxon>
    </lineage>
</organism>
<accession>A0ABV6R854</accession>
<proteinExistence type="predicted"/>
<sequence length="457" mass="48101">MAAARTGSTTSWAPRLATGLLVAVVLGAIVLFQAVTGPSAEGTVLLHEKNPVLLGPNGWVAARQDAEVVMRNVATGAETNLGEDPQVVHILPSGGYLSDTGRIGIHAPSGEEVAAIDADTIGDGVEGLEGLQAGFPEIAGVSDEVVAVLVCYAPEAELLTSDAEGGHAVMAGFRLSDGGRVWARDTGAGCTGRELHRPPVSELGSIEHVVTYAGDQAAVTRLDDGVVAATWEDTPKDSVVVQDGFALHRIGASRVEAVDLATGAVHAATECPDVGLMSPGPVPNLSPEAVLAVECGEQEVRLYDRDAQAFTPVPAPPLGEDRTIPDGASRAYDRYILYRSGETLTITDALSGDEIGSVVIPEDMAIQTNAPRGRVMLLYVVTDEEDVQYRMMAVDLRTAQPLLTDSRKMGPTWQVDPTGFAMVSSGDLYRTGDRYDIDEEYRVESWVVGVEGATDEA</sequence>
<evidence type="ECO:0000313" key="2">
    <source>
        <dbReference type="Proteomes" id="UP001589793"/>
    </source>
</evidence>